<dbReference type="CDD" id="cd07377">
    <property type="entry name" value="WHTH_GntR"/>
    <property type="match status" value="1"/>
</dbReference>
<feature type="domain" description="HTH gntR-type" evidence="4">
    <location>
        <begin position="7"/>
        <end position="75"/>
    </location>
</feature>
<reference evidence="5 6" key="1">
    <citation type="submission" date="2016-10" db="EMBL/GenBank/DDBJ databases">
        <authorList>
            <person name="de Groot N.N."/>
        </authorList>
    </citation>
    <scope>NUCLEOTIDE SEQUENCE [LARGE SCALE GENOMIC DNA]</scope>
    <source>
        <strain evidence="5 6">DSM 43357</strain>
    </source>
</reference>
<evidence type="ECO:0000313" key="5">
    <source>
        <dbReference type="EMBL" id="SEL86472.1"/>
    </source>
</evidence>
<dbReference type="InterPro" id="IPR000524">
    <property type="entry name" value="Tscrpt_reg_HTH_GntR"/>
</dbReference>
<organism evidence="5 6">
    <name type="scientific">Nonomuraea pusilla</name>
    <dbReference type="NCBI Taxonomy" id="46177"/>
    <lineage>
        <taxon>Bacteria</taxon>
        <taxon>Bacillati</taxon>
        <taxon>Actinomycetota</taxon>
        <taxon>Actinomycetes</taxon>
        <taxon>Streptosporangiales</taxon>
        <taxon>Streptosporangiaceae</taxon>
        <taxon>Nonomuraea</taxon>
    </lineage>
</organism>
<keyword evidence="3" id="KW-0804">Transcription</keyword>
<dbReference type="InterPro" id="IPR028082">
    <property type="entry name" value="Peripla_BP_I"/>
</dbReference>
<dbReference type="SUPFAM" id="SSF46785">
    <property type="entry name" value="Winged helix' DNA-binding domain"/>
    <property type="match status" value="1"/>
</dbReference>
<dbReference type="SMART" id="SM00345">
    <property type="entry name" value="HTH_GNTR"/>
    <property type="match status" value="1"/>
</dbReference>
<keyword evidence="6" id="KW-1185">Reference proteome</keyword>
<dbReference type="GO" id="GO:0003700">
    <property type="term" value="F:DNA-binding transcription factor activity"/>
    <property type="evidence" value="ECO:0007669"/>
    <property type="project" value="InterPro"/>
</dbReference>
<dbReference type="AlphaFoldDB" id="A0A1H7TNL8"/>
<accession>A0A1H7TNL8</accession>
<keyword evidence="1" id="KW-0805">Transcription regulation</keyword>
<dbReference type="EMBL" id="FOBF01000007">
    <property type="protein sequence ID" value="SEL86472.1"/>
    <property type="molecule type" value="Genomic_DNA"/>
</dbReference>
<dbReference type="Pfam" id="PF13377">
    <property type="entry name" value="Peripla_BP_3"/>
    <property type="match status" value="1"/>
</dbReference>
<evidence type="ECO:0000313" key="6">
    <source>
        <dbReference type="Proteomes" id="UP000198953"/>
    </source>
</evidence>
<name>A0A1H7TNL8_9ACTN</name>
<dbReference type="PANTHER" id="PTHR30146:SF109">
    <property type="entry name" value="HTH-TYPE TRANSCRIPTIONAL REGULATOR GALS"/>
    <property type="match status" value="1"/>
</dbReference>
<dbReference type="PROSITE" id="PS50949">
    <property type="entry name" value="HTH_GNTR"/>
    <property type="match status" value="1"/>
</dbReference>
<dbReference type="GO" id="GO:0000976">
    <property type="term" value="F:transcription cis-regulatory region binding"/>
    <property type="evidence" value="ECO:0007669"/>
    <property type="project" value="TreeGrafter"/>
</dbReference>
<dbReference type="Gene3D" id="3.40.50.2300">
    <property type="match status" value="2"/>
</dbReference>
<dbReference type="InterPro" id="IPR036390">
    <property type="entry name" value="WH_DNA-bd_sf"/>
</dbReference>
<dbReference type="InterPro" id="IPR046335">
    <property type="entry name" value="LacI/GalR-like_sensor"/>
</dbReference>
<evidence type="ECO:0000256" key="2">
    <source>
        <dbReference type="ARBA" id="ARBA00023125"/>
    </source>
</evidence>
<dbReference type="CDD" id="cd06267">
    <property type="entry name" value="PBP1_LacI_sugar_binding-like"/>
    <property type="match status" value="1"/>
</dbReference>
<sequence>MNSLPRGRRFRTLAARLRQEIAQGRWPVGGRLPTESELAQTYAVGVNTVRRAVDLLVEEGLVRRRQGSGTFVTSSVTATPGSRPRLIGALVPSNTYYFPRVVQGIERAATAAGVQLVLACSNYDPAVELAQTQQLVDVGVAGLLLVPNLHLAADPEAHLAGLRELPVPYVLVERRPADPRPADPTSYVCTDVHGGGYAAVQHLNGLGRSRIGYLGRIGTATSEQVFAGYRQAVADLGLPEIPQAVARQPVWTGPDMLAYANALVTEKVRAVVCLGDREATALLPYLRRVGLTVPDDIAVVAYDDEVADLSEVPLTAVSPPKAEVGRMATELLLRRIELGAAAPVCRVVLQPRLAVRASCGAASGSLVEVRVPT</sequence>
<protein>
    <submittedName>
        <fullName evidence="5">DNA-binding transcriptional regulator, LacI/PurR family</fullName>
    </submittedName>
</protein>
<dbReference type="InterPro" id="IPR036388">
    <property type="entry name" value="WH-like_DNA-bd_sf"/>
</dbReference>
<evidence type="ECO:0000259" key="4">
    <source>
        <dbReference type="PROSITE" id="PS50949"/>
    </source>
</evidence>
<dbReference type="PANTHER" id="PTHR30146">
    <property type="entry name" value="LACI-RELATED TRANSCRIPTIONAL REPRESSOR"/>
    <property type="match status" value="1"/>
</dbReference>
<dbReference type="Proteomes" id="UP000198953">
    <property type="component" value="Unassembled WGS sequence"/>
</dbReference>
<dbReference type="RefSeq" id="WP_218153986.1">
    <property type="nucleotide sequence ID" value="NZ_FOBF01000007.1"/>
</dbReference>
<evidence type="ECO:0000256" key="1">
    <source>
        <dbReference type="ARBA" id="ARBA00023015"/>
    </source>
</evidence>
<gene>
    <name evidence="5" type="ORF">SAMN05660976_03593</name>
</gene>
<dbReference type="STRING" id="46177.SAMN05660976_03593"/>
<dbReference type="Gene3D" id="1.10.10.10">
    <property type="entry name" value="Winged helix-like DNA-binding domain superfamily/Winged helix DNA-binding domain"/>
    <property type="match status" value="1"/>
</dbReference>
<keyword evidence="2 5" id="KW-0238">DNA-binding</keyword>
<dbReference type="SUPFAM" id="SSF53822">
    <property type="entry name" value="Periplasmic binding protein-like I"/>
    <property type="match status" value="1"/>
</dbReference>
<evidence type="ECO:0000256" key="3">
    <source>
        <dbReference type="ARBA" id="ARBA00023163"/>
    </source>
</evidence>
<dbReference type="Pfam" id="PF00392">
    <property type="entry name" value="GntR"/>
    <property type="match status" value="1"/>
</dbReference>
<proteinExistence type="predicted"/>